<dbReference type="Gene3D" id="1.20.5.4090">
    <property type="match status" value="1"/>
</dbReference>
<dbReference type="GO" id="GO:0006355">
    <property type="term" value="P:regulation of DNA-templated transcription"/>
    <property type="evidence" value="ECO:0007669"/>
    <property type="project" value="InterPro"/>
</dbReference>
<dbReference type="PANTHER" id="PTHR19212">
    <property type="entry name" value="LEUCINE RICH REPEAT IN FLII INTERACTING PROTEIN"/>
    <property type="match status" value="1"/>
</dbReference>
<feature type="region of interest" description="Disordered" evidence="4">
    <location>
        <begin position="74"/>
        <end position="120"/>
    </location>
</feature>
<evidence type="ECO:0000256" key="3">
    <source>
        <dbReference type="SAM" id="Coils"/>
    </source>
</evidence>
<feature type="coiled-coil region" evidence="3">
    <location>
        <begin position="183"/>
        <end position="210"/>
    </location>
</feature>
<proteinExistence type="inferred from homology"/>
<feature type="region of interest" description="Disordered" evidence="4">
    <location>
        <begin position="210"/>
        <end position="270"/>
    </location>
</feature>
<name>A0A922L2M5_DERFA</name>
<keyword evidence="2 3" id="KW-0175">Coiled coil</keyword>
<feature type="coiled-coil region" evidence="3">
    <location>
        <begin position="523"/>
        <end position="599"/>
    </location>
</feature>
<comment type="similarity">
    <text evidence="1">Belongs to the LRRFIP family.</text>
</comment>
<gene>
    <name evidence="5" type="primary">LRRFIP2_1</name>
    <name evidence="5" type="ORF">DERF_013763</name>
</gene>
<dbReference type="InterPro" id="IPR019139">
    <property type="entry name" value="LRRFIP1/2"/>
</dbReference>
<protein>
    <submittedName>
        <fullName evidence="5">Leucine-rich repeat flightless-interacting protein</fullName>
    </submittedName>
</protein>
<dbReference type="EMBL" id="ASGP02000007">
    <property type="protein sequence ID" value="KAH9497805.1"/>
    <property type="molecule type" value="Genomic_DNA"/>
</dbReference>
<feature type="region of interest" description="Disordered" evidence="4">
    <location>
        <begin position="607"/>
        <end position="654"/>
    </location>
</feature>
<dbReference type="AlphaFoldDB" id="A0A922L2M5"/>
<evidence type="ECO:0000313" key="5">
    <source>
        <dbReference type="EMBL" id="KAH9497805.1"/>
    </source>
</evidence>
<dbReference type="Pfam" id="PF09738">
    <property type="entry name" value="LRRFIP"/>
    <property type="match status" value="1"/>
</dbReference>
<dbReference type="PANTHER" id="PTHR19212:SF0">
    <property type="entry name" value="LD07988P"/>
    <property type="match status" value="1"/>
</dbReference>
<comment type="caution">
    <text evidence="5">The sequence shown here is derived from an EMBL/GenBank/DDBJ whole genome shotgun (WGS) entry which is preliminary data.</text>
</comment>
<feature type="compositionally biased region" description="Low complexity" evidence="4">
    <location>
        <begin position="92"/>
        <end position="113"/>
    </location>
</feature>
<feature type="coiled-coil region" evidence="3">
    <location>
        <begin position="279"/>
        <end position="348"/>
    </location>
</feature>
<evidence type="ECO:0000256" key="4">
    <source>
        <dbReference type="SAM" id="MobiDB-lite"/>
    </source>
</evidence>
<reference evidence="5" key="1">
    <citation type="submission" date="2013-05" db="EMBL/GenBank/DDBJ databases">
        <authorList>
            <person name="Yim A.K.Y."/>
            <person name="Chan T.F."/>
            <person name="Ji K.M."/>
            <person name="Liu X.Y."/>
            <person name="Zhou J.W."/>
            <person name="Li R.Q."/>
            <person name="Yang K.Y."/>
            <person name="Li J."/>
            <person name="Li M."/>
            <person name="Law P.T.W."/>
            <person name="Wu Y.L."/>
            <person name="Cai Z.L."/>
            <person name="Qin H."/>
            <person name="Bao Y."/>
            <person name="Leung R.K.K."/>
            <person name="Ng P.K.S."/>
            <person name="Zou J."/>
            <person name="Zhong X.J."/>
            <person name="Ran P.X."/>
            <person name="Zhong N.S."/>
            <person name="Liu Z.G."/>
            <person name="Tsui S.K.W."/>
        </authorList>
    </citation>
    <scope>NUCLEOTIDE SEQUENCE</scope>
    <source>
        <strain evidence="5">Derf</strain>
        <tissue evidence="5">Whole organism</tissue>
    </source>
</reference>
<dbReference type="Proteomes" id="UP000790347">
    <property type="component" value="Unassembled WGS sequence"/>
</dbReference>
<reference evidence="5" key="2">
    <citation type="journal article" date="2022" name="Res Sq">
        <title>Comparative Genomics Reveals Insights into the Divergent Evolution of Astigmatic Mites and Household Pest Adaptations.</title>
        <authorList>
            <person name="Xiong Q."/>
            <person name="Wan A.T.-Y."/>
            <person name="Liu X.-Y."/>
            <person name="Fung C.S.-H."/>
            <person name="Xiao X."/>
            <person name="Malainual N."/>
            <person name="Hou J."/>
            <person name="Wang L."/>
            <person name="Wang M."/>
            <person name="Yang K."/>
            <person name="Cui Y."/>
            <person name="Leung E."/>
            <person name="Nong W."/>
            <person name="Shin S.-K."/>
            <person name="Au S."/>
            <person name="Jeong K.Y."/>
            <person name="Chew F.T."/>
            <person name="Hui J."/>
            <person name="Leung T.F."/>
            <person name="Tungtrongchitr A."/>
            <person name="Zhong N."/>
            <person name="Liu Z."/>
            <person name="Tsui S."/>
        </authorList>
    </citation>
    <scope>NUCLEOTIDE SEQUENCE</scope>
    <source>
        <strain evidence="5">Derf</strain>
        <tissue evidence="5">Whole organism</tissue>
    </source>
</reference>
<feature type="coiled-coil region" evidence="3">
    <location>
        <begin position="458"/>
        <end position="492"/>
    </location>
</feature>
<sequence>MPVGSQSRRASIYLATGNINVHDDNNKSLIISPSSTLNKTITQPSTPIIMNGGNMIATGSGISPLINPFDTVMANNNNNDGRRNSIYQPKISTSSSSSSFITSEPSSSSSSSSLMDNNKTMNLSTTTTTSFFTNHHGYQTIEQMLNRNDQNQLPILLYIRNYNEYRRHKPAEARLAARRRERAEAREIRLREIERQQKEMDEQADRHYELMNSGGSGGGGTVNHINNNNNSDHIGSYRSRATPIISRESRTSSYTSSRRSSQESLDMCADSPRELRHYAQELEEKFRKAMINNAQLDNEKQSYVYQIDLYKDEREELEENYLRLQRDFKEKSRNFEQLKRDNERLQFDFKCYKEALEERERLIKEADLVIICNNGNRNAKLFNKNKLMNNPNGFSNGNIIMNENHRIINGDDDHNVDDDVDDDDEDFPVLLANNLSLISKDASLLLEDVSGKTLESKLKNLMLERRTLQSTINELKSDLDDERNRASSMNEAIANNSLHLTTEMQTEIQREANKMTNDLRYKFKKCEQDNATLSSTVNRLENQLARCKLAADQSERLEEELKLDKRKAQRELREALTKIEELESANAHLQKRIDKLKSNRNIIGIITNGCSTNNNNGSNTPPGSSHHQHQQSPPPSSCASDISSTLCSTSSTND</sequence>
<keyword evidence="6" id="KW-1185">Reference proteome</keyword>
<feature type="compositionally biased region" description="Low complexity" evidence="4">
    <location>
        <begin position="251"/>
        <end position="264"/>
    </location>
</feature>
<accession>A0A922L2M5</accession>
<evidence type="ECO:0000256" key="1">
    <source>
        <dbReference type="ARBA" id="ARBA00008275"/>
    </source>
</evidence>
<feature type="compositionally biased region" description="Low complexity" evidence="4">
    <location>
        <begin position="640"/>
        <end position="654"/>
    </location>
</feature>
<evidence type="ECO:0000313" key="6">
    <source>
        <dbReference type="Proteomes" id="UP000790347"/>
    </source>
</evidence>
<feature type="compositionally biased region" description="Low complexity" evidence="4">
    <location>
        <begin position="607"/>
        <end position="625"/>
    </location>
</feature>
<evidence type="ECO:0000256" key="2">
    <source>
        <dbReference type="ARBA" id="ARBA00023054"/>
    </source>
</evidence>
<organism evidence="5 6">
    <name type="scientific">Dermatophagoides farinae</name>
    <name type="common">American house dust mite</name>
    <dbReference type="NCBI Taxonomy" id="6954"/>
    <lineage>
        <taxon>Eukaryota</taxon>
        <taxon>Metazoa</taxon>
        <taxon>Ecdysozoa</taxon>
        <taxon>Arthropoda</taxon>
        <taxon>Chelicerata</taxon>
        <taxon>Arachnida</taxon>
        <taxon>Acari</taxon>
        <taxon>Acariformes</taxon>
        <taxon>Sarcoptiformes</taxon>
        <taxon>Astigmata</taxon>
        <taxon>Psoroptidia</taxon>
        <taxon>Analgoidea</taxon>
        <taxon>Pyroglyphidae</taxon>
        <taxon>Dermatophagoidinae</taxon>
        <taxon>Dermatophagoides</taxon>
    </lineage>
</organism>